<dbReference type="Pfam" id="PF22339">
    <property type="entry name" value="YgxA-like_sub_bind"/>
    <property type="match status" value="1"/>
</dbReference>
<name>A0A417YAG1_9BACI</name>
<evidence type="ECO:0000313" key="5">
    <source>
        <dbReference type="Proteomes" id="UP000285456"/>
    </source>
</evidence>
<reference evidence="4 5" key="1">
    <citation type="journal article" date="2007" name="Int. J. Syst. Evol. Microbiol.">
        <title>Oceanobacillus profundus sp. nov., isolated from a deep-sea sediment core.</title>
        <authorList>
            <person name="Kim Y.G."/>
            <person name="Choi D.H."/>
            <person name="Hyun S."/>
            <person name="Cho B.C."/>
        </authorList>
    </citation>
    <scope>NUCLEOTIDE SEQUENCE [LARGE SCALE GENOMIC DNA]</scope>
    <source>
        <strain evidence="4 5">DSM 18246</strain>
    </source>
</reference>
<feature type="domain" description="YgxA-like substrate binding" evidence="3">
    <location>
        <begin position="120"/>
        <end position="218"/>
    </location>
</feature>
<evidence type="ECO:0000313" key="4">
    <source>
        <dbReference type="EMBL" id="RHW29585.1"/>
    </source>
</evidence>
<proteinExistence type="predicted"/>
<protein>
    <recommendedName>
        <fullName evidence="6">Nucleotidyltransferase-like domain-containing protein</fullName>
    </recommendedName>
</protein>
<dbReference type="Pfam" id="PF14540">
    <property type="entry name" value="NTF-like"/>
    <property type="match status" value="1"/>
</dbReference>
<dbReference type="AlphaFoldDB" id="A0A417YAG1"/>
<dbReference type="InterPro" id="IPR036388">
    <property type="entry name" value="WH-like_DNA-bd_sf"/>
</dbReference>
<feature type="domain" description="YgxA-like helix-turn-helix" evidence="2">
    <location>
        <begin position="224"/>
        <end position="285"/>
    </location>
</feature>
<evidence type="ECO:0000259" key="1">
    <source>
        <dbReference type="Pfam" id="PF14540"/>
    </source>
</evidence>
<comment type="caution">
    <text evidence="4">The sequence shown here is derived from an EMBL/GenBank/DDBJ whole genome shotgun (WGS) entry which is preliminary data.</text>
</comment>
<dbReference type="Gene3D" id="1.10.10.10">
    <property type="entry name" value="Winged helix-like DNA-binding domain superfamily/Winged helix DNA-binding domain"/>
    <property type="match status" value="1"/>
</dbReference>
<dbReference type="InterPro" id="IPR054515">
    <property type="entry name" value="YgxA-like_substrate-bd"/>
</dbReference>
<dbReference type="Proteomes" id="UP000285456">
    <property type="component" value="Unassembled WGS sequence"/>
</dbReference>
<organism evidence="4 5">
    <name type="scientific">Oceanobacillus profundus</name>
    <dbReference type="NCBI Taxonomy" id="372463"/>
    <lineage>
        <taxon>Bacteria</taxon>
        <taxon>Bacillati</taxon>
        <taxon>Bacillota</taxon>
        <taxon>Bacilli</taxon>
        <taxon>Bacillales</taxon>
        <taxon>Bacillaceae</taxon>
        <taxon>Oceanobacillus</taxon>
    </lineage>
</organism>
<dbReference type="InterPro" id="IPR041143">
    <property type="entry name" value="YgxA_HTH"/>
</dbReference>
<sequence>MENSLRPIYQEHASNPNTLGVLLIEKIQHDSPVTDGFDVILLIIVDEYEQNWYVKHYEIEGKTVALHIVRMDVLVEWIDTSGYRRAVEWIILGKSVFDRNEYIARLKEQLRDFPKEKRDLRKMIDFGKLVKSYSEAKALYETGEFNDAHSKILNSLHYLARLAVIEKGYYPEVTVWSQVKKIDSEVYKLYEVFIESNEAVYKRIELMIIGMDFVIHNRAMISAKHLLDIMKTKESAWSYAEIKSHVMIQPYRLDLSAILSYLVEKNIINVVLEQTKGHAVYQRKYILTDEVTHNN</sequence>
<dbReference type="RefSeq" id="WP_118890402.1">
    <property type="nucleotide sequence ID" value="NZ_JAMAWL010000025.1"/>
</dbReference>
<keyword evidence="5" id="KW-1185">Reference proteome</keyword>
<accession>A0A417YAG1</accession>
<dbReference type="InterPro" id="IPR029348">
    <property type="entry name" value="NTF-like"/>
</dbReference>
<evidence type="ECO:0008006" key="6">
    <source>
        <dbReference type="Google" id="ProtNLM"/>
    </source>
</evidence>
<gene>
    <name evidence="4" type="ORF">D1B32_21610</name>
</gene>
<feature type="domain" description="Nucleotidyltransferase-like" evidence="1">
    <location>
        <begin position="1"/>
        <end position="118"/>
    </location>
</feature>
<dbReference type="Gene3D" id="1.20.120.330">
    <property type="entry name" value="Nucleotidyltransferases domain 2"/>
    <property type="match status" value="1"/>
</dbReference>
<evidence type="ECO:0000259" key="2">
    <source>
        <dbReference type="Pfam" id="PF18576"/>
    </source>
</evidence>
<dbReference type="InterPro" id="IPR043519">
    <property type="entry name" value="NT_sf"/>
</dbReference>
<dbReference type="OrthoDB" id="2350973at2"/>
<dbReference type="EMBL" id="QWEH01000023">
    <property type="protein sequence ID" value="RHW29585.1"/>
    <property type="molecule type" value="Genomic_DNA"/>
</dbReference>
<evidence type="ECO:0000259" key="3">
    <source>
        <dbReference type="Pfam" id="PF22339"/>
    </source>
</evidence>
<dbReference type="Gene3D" id="3.30.460.10">
    <property type="entry name" value="Beta Polymerase, domain 2"/>
    <property type="match status" value="1"/>
</dbReference>
<dbReference type="Pfam" id="PF18576">
    <property type="entry name" value="HTH_52"/>
    <property type="match status" value="1"/>
</dbReference>